<evidence type="ECO:0000256" key="2">
    <source>
        <dbReference type="ARBA" id="ARBA00022729"/>
    </source>
</evidence>
<dbReference type="Gene3D" id="1.50.10.100">
    <property type="entry name" value="Chondroitin AC/alginate lyase"/>
    <property type="match status" value="1"/>
</dbReference>
<dbReference type="RefSeq" id="WP_379956256.1">
    <property type="nucleotide sequence ID" value="NZ_JAUYVI010000004.1"/>
</dbReference>
<dbReference type="PANTHER" id="PTHR39210">
    <property type="entry name" value="HEPARIN-SULFATE LYASE"/>
    <property type="match status" value="1"/>
</dbReference>
<sequence>MDFAWYLRRLRRMSIAEIGWRARAAFIQQAWRFGTPRGPAVGSIAWTGAPPPAADADPAARQRLLHCAEEILAGRWKVFGHPFDTAAADPDWHRDIRTGLRSDPAQYCFAVPYRDPAQVGTVKYVWEPSRLHHVTLLAAAYRLSGDARFAEHAASHLKSWWRRNPPLRGIHWLSGIELGMRLIAFVWSRRLLGDWPGVAALFERNPDFLLQLHHHERWLATLHSRGSSANNHLIAEAAGLFIAATAFSGTPQQERWAVLAAGILEQEALTQTFADGLNRELAFDYHGYVLGLLLLAAIEGEADDRPLPDDCWHALTRMADALAANLAVDSAGALQAPRQGDGDDAVALLVDAPEVGPWSPLLALASAVLGPRDWWPRPAGGFILDHVVAPLARKRRGLDLRPATRPDAFKEAGVTFLRTEDDAVSVRVDHGPHGFLSTAAHGHADALAFALSIGGRPVLIDPGTYCYQGETEWRRYFRSTLAHNTLEIAGTDQAVQAGPFLWSTQPTSWVEAMSGIDGGDQAELTVAHDGYRRLAAKATHFRRFQLNRRTLDLAITDWIDAATALPVRLALHLHPAITVTLEGQRARLRWTGGAAVIELPENLSWAVHQGAEHPPLGWFSPEFGEKMPTTVLIGSGEMSPGERLETRLVIGAVEAPAEGHGLKELSA</sequence>
<evidence type="ECO:0000259" key="5">
    <source>
        <dbReference type="Pfam" id="PF07940"/>
    </source>
</evidence>
<evidence type="ECO:0000313" key="7">
    <source>
        <dbReference type="EMBL" id="MDQ7248774.1"/>
    </source>
</evidence>
<dbReference type="InterPro" id="IPR012480">
    <property type="entry name" value="Hepar_II_III_C"/>
</dbReference>
<proteinExistence type="predicted"/>
<evidence type="ECO:0000313" key="8">
    <source>
        <dbReference type="Proteomes" id="UP001230156"/>
    </source>
</evidence>
<evidence type="ECO:0000259" key="6">
    <source>
        <dbReference type="Pfam" id="PF16889"/>
    </source>
</evidence>
<comment type="subcellular location">
    <subcellularLocation>
        <location evidence="1">Periplasm</location>
    </subcellularLocation>
</comment>
<dbReference type="EMBL" id="JAUYVI010000004">
    <property type="protein sequence ID" value="MDQ7248774.1"/>
    <property type="molecule type" value="Genomic_DNA"/>
</dbReference>
<keyword evidence="3" id="KW-0574">Periplasm</keyword>
<dbReference type="Pfam" id="PF16889">
    <property type="entry name" value="Hepar_II_III_N"/>
    <property type="match status" value="1"/>
</dbReference>
<dbReference type="InterPro" id="IPR031680">
    <property type="entry name" value="Hepar_II_III_N"/>
</dbReference>
<keyword evidence="2" id="KW-0732">Signal</keyword>
<organism evidence="7 8">
    <name type="scientific">Dongia sedimenti</name>
    <dbReference type="NCBI Taxonomy" id="3064282"/>
    <lineage>
        <taxon>Bacteria</taxon>
        <taxon>Pseudomonadati</taxon>
        <taxon>Pseudomonadota</taxon>
        <taxon>Alphaproteobacteria</taxon>
        <taxon>Rhodospirillales</taxon>
        <taxon>Dongiaceae</taxon>
        <taxon>Dongia</taxon>
    </lineage>
</organism>
<gene>
    <name evidence="7" type="ORF">Q8A70_13905</name>
</gene>
<dbReference type="PANTHER" id="PTHR39210:SF1">
    <property type="entry name" value="HEPARIN-SULFATE LYASE"/>
    <property type="match status" value="1"/>
</dbReference>
<dbReference type="SUPFAM" id="SSF48230">
    <property type="entry name" value="Chondroitin AC/alginate lyase"/>
    <property type="match status" value="1"/>
</dbReference>
<protein>
    <submittedName>
        <fullName evidence="7">Alginate lyase family protein</fullName>
    </submittedName>
</protein>
<accession>A0ABU0YM19</accession>
<name>A0ABU0YM19_9PROT</name>
<evidence type="ECO:0000256" key="1">
    <source>
        <dbReference type="ARBA" id="ARBA00004418"/>
    </source>
</evidence>
<reference evidence="8" key="1">
    <citation type="submission" date="2023-08" db="EMBL/GenBank/DDBJ databases">
        <title>Rhodospirillaceae gen. nov., a novel taxon isolated from the Yangtze River Yuezi River estuary sludge.</title>
        <authorList>
            <person name="Ruan L."/>
        </authorList>
    </citation>
    <scope>NUCLEOTIDE SEQUENCE [LARGE SCALE GENOMIC DNA]</scope>
    <source>
        <strain evidence="8">R-7</strain>
    </source>
</reference>
<evidence type="ECO:0000256" key="4">
    <source>
        <dbReference type="ARBA" id="ARBA00023239"/>
    </source>
</evidence>
<dbReference type="Proteomes" id="UP001230156">
    <property type="component" value="Unassembled WGS sequence"/>
</dbReference>
<dbReference type="InterPro" id="IPR008929">
    <property type="entry name" value="Chondroitin_lyas"/>
</dbReference>
<dbReference type="Gene3D" id="2.70.98.70">
    <property type="match status" value="1"/>
</dbReference>
<comment type="caution">
    <text evidence="7">The sequence shown here is derived from an EMBL/GenBank/DDBJ whole genome shotgun (WGS) entry which is preliminary data.</text>
</comment>
<keyword evidence="4 7" id="KW-0456">Lyase</keyword>
<feature type="domain" description="Heparin-sulfate lyase N-terminal" evidence="6">
    <location>
        <begin position="126"/>
        <end position="319"/>
    </location>
</feature>
<feature type="domain" description="Heparinase II/III-like C-terminal" evidence="5">
    <location>
        <begin position="403"/>
        <end position="638"/>
    </location>
</feature>
<keyword evidence="8" id="KW-1185">Reference proteome</keyword>
<evidence type="ECO:0000256" key="3">
    <source>
        <dbReference type="ARBA" id="ARBA00022764"/>
    </source>
</evidence>
<dbReference type="Pfam" id="PF07940">
    <property type="entry name" value="Hepar_II_III_C"/>
    <property type="match status" value="1"/>
</dbReference>
<dbReference type="GO" id="GO:0016829">
    <property type="term" value="F:lyase activity"/>
    <property type="evidence" value="ECO:0007669"/>
    <property type="project" value="UniProtKB-KW"/>
</dbReference>